<dbReference type="AlphaFoldDB" id="A0A7X0SBD1"/>
<evidence type="ECO:0000313" key="2">
    <source>
        <dbReference type="EMBL" id="MBB6714432.1"/>
    </source>
</evidence>
<evidence type="ECO:0000259" key="1">
    <source>
        <dbReference type="Pfam" id="PF18765"/>
    </source>
</evidence>
<comment type="caution">
    <text evidence="2">The sequence shown here is derived from an EMBL/GenBank/DDBJ whole genome shotgun (WGS) entry which is preliminary data.</text>
</comment>
<dbReference type="SUPFAM" id="SSF81301">
    <property type="entry name" value="Nucleotidyltransferase"/>
    <property type="match status" value="1"/>
</dbReference>
<accession>A0A7X0SBD1</accession>
<dbReference type="CDD" id="cd05403">
    <property type="entry name" value="NT_KNTase_like"/>
    <property type="match status" value="1"/>
</dbReference>
<dbReference type="InterPro" id="IPR052930">
    <property type="entry name" value="TA_antitoxin_MntA"/>
</dbReference>
<name>A0A7X0SBD1_9CLOT</name>
<protein>
    <submittedName>
        <fullName evidence="2">Nucleotidyltransferase domain-containing protein</fullName>
    </submittedName>
</protein>
<dbReference type="EMBL" id="JACKWY010000003">
    <property type="protein sequence ID" value="MBB6714432.1"/>
    <property type="molecule type" value="Genomic_DNA"/>
</dbReference>
<dbReference type="InterPro" id="IPR041633">
    <property type="entry name" value="Polbeta"/>
</dbReference>
<reference evidence="2 3" key="1">
    <citation type="submission" date="2020-08" db="EMBL/GenBank/DDBJ databases">
        <title>Clostridia isolated from Swiss meat.</title>
        <authorList>
            <person name="Wambui J."/>
            <person name="Stevens M.J.A."/>
            <person name="Stephan R."/>
        </authorList>
    </citation>
    <scope>NUCLEOTIDE SEQUENCE [LARGE SCALE GENOMIC DNA]</scope>
    <source>
        <strain evidence="2 3">CM001</strain>
    </source>
</reference>
<dbReference type="PANTHER" id="PTHR43852">
    <property type="entry name" value="NUCLEOTIDYLTRANSFERASE"/>
    <property type="match status" value="1"/>
</dbReference>
<dbReference type="InterPro" id="IPR043519">
    <property type="entry name" value="NT_sf"/>
</dbReference>
<organism evidence="2 3">
    <name type="scientific">Clostridium gasigenes</name>
    <dbReference type="NCBI Taxonomy" id="94869"/>
    <lineage>
        <taxon>Bacteria</taxon>
        <taxon>Bacillati</taxon>
        <taxon>Bacillota</taxon>
        <taxon>Clostridia</taxon>
        <taxon>Eubacteriales</taxon>
        <taxon>Clostridiaceae</taxon>
        <taxon>Clostridium</taxon>
    </lineage>
</organism>
<keyword evidence="2" id="KW-0808">Transferase</keyword>
<dbReference type="GO" id="GO:0016740">
    <property type="term" value="F:transferase activity"/>
    <property type="evidence" value="ECO:0007669"/>
    <property type="project" value="UniProtKB-KW"/>
</dbReference>
<dbReference type="Proteomes" id="UP000585258">
    <property type="component" value="Unassembled WGS sequence"/>
</dbReference>
<proteinExistence type="predicted"/>
<feature type="domain" description="Polymerase beta nucleotidyltransferase" evidence="1">
    <location>
        <begin position="18"/>
        <end position="108"/>
    </location>
</feature>
<dbReference type="Gene3D" id="3.30.460.10">
    <property type="entry name" value="Beta Polymerase, domain 2"/>
    <property type="match status" value="1"/>
</dbReference>
<dbReference type="PANTHER" id="PTHR43852:SF3">
    <property type="entry name" value="NUCLEOTIDYLTRANSFERASE"/>
    <property type="match status" value="1"/>
</dbReference>
<sequence length="139" mass="16169">MSTLYSKEEIINLLSSKDVSEILSKYPLTSMLIFGSIITDEFTEESDVDLALIGDTSIKLDNILDLEIFFENLLNREIDILDLRSTNLDLFVKINVLNNGEVIYSTDNNKNFNIFYDETDRIYKENENFIYFRKVDVLS</sequence>
<gene>
    <name evidence="2" type="ORF">H7E68_06775</name>
</gene>
<dbReference type="RefSeq" id="WP_185164022.1">
    <property type="nucleotide sequence ID" value="NZ_JACKWY010000003.1"/>
</dbReference>
<dbReference type="Pfam" id="PF18765">
    <property type="entry name" value="Polbeta"/>
    <property type="match status" value="1"/>
</dbReference>
<evidence type="ECO:0000313" key="3">
    <source>
        <dbReference type="Proteomes" id="UP000585258"/>
    </source>
</evidence>